<organism evidence="2 3">
    <name type="scientific">Albula goreensis</name>
    <dbReference type="NCBI Taxonomy" id="1534307"/>
    <lineage>
        <taxon>Eukaryota</taxon>
        <taxon>Metazoa</taxon>
        <taxon>Chordata</taxon>
        <taxon>Craniata</taxon>
        <taxon>Vertebrata</taxon>
        <taxon>Euteleostomi</taxon>
        <taxon>Actinopterygii</taxon>
        <taxon>Neopterygii</taxon>
        <taxon>Teleostei</taxon>
        <taxon>Albuliformes</taxon>
        <taxon>Albulidae</taxon>
        <taxon>Albula</taxon>
    </lineage>
</organism>
<gene>
    <name evidence="2" type="ORF">AGOR_G00191310</name>
</gene>
<dbReference type="EMBL" id="JAERUA010000018">
    <property type="protein sequence ID" value="KAI1887535.1"/>
    <property type="molecule type" value="Genomic_DNA"/>
</dbReference>
<feature type="region of interest" description="Disordered" evidence="1">
    <location>
        <begin position="166"/>
        <end position="208"/>
    </location>
</feature>
<proteinExistence type="predicted"/>
<keyword evidence="3" id="KW-1185">Reference proteome</keyword>
<dbReference type="Proteomes" id="UP000829720">
    <property type="component" value="Unassembled WGS sequence"/>
</dbReference>
<feature type="compositionally biased region" description="Low complexity" evidence="1">
    <location>
        <begin position="181"/>
        <end position="200"/>
    </location>
</feature>
<evidence type="ECO:0000256" key="1">
    <source>
        <dbReference type="SAM" id="MobiDB-lite"/>
    </source>
</evidence>
<sequence length="208" mass="22704">MYLLYIHQDPVLLGVKQEFSSVMKTVIACLCFASTICAAPMTSLYDYLPQIGPPRQPGQPPQRSSNFAAPAQVVPQPGMAAPISMEIVFPPRFPSQATGGQQTGQGFPSQAFIKYKIPKAPGRHSMEIFYPYDLAQQQQMIPTIPNVPQLPHQIPNLFPYGFLPPTGPQQNNNMFPSFGVQQQLPQEPAQPQQPAQPAQAGLNVPAAP</sequence>
<reference evidence="2" key="1">
    <citation type="submission" date="2021-01" db="EMBL/GenBank/DDBJ databases">
        <authorList>
            <person name="Zahm M."/>
            <person name="Roques C."/>
            <person name="Cabau C."/>
            <person name="Klopp C."/>
            <person name="Donnadieu C."/>
            <person name="Jouanno E."/>
            <person name="Lampietro C."/>
            <person name="Louis A."/>
            <person name="Herpin A."/>
            <person name="Echchiki A."/>
            <person name="Berthelot C."/>
            <person name="Parey E."/>
            <person name="Roest-Crollius H."/>
            <person name="Braasch I."/>
            <person name="Postlethwait J."/>
            <person name="Bobe J."/>
            <person name="Montfort J."/>
            <person name="Bouchez O."/>
            <person name="Begum T."/>
            <person name="Mejri S."/>
            <person name="Adams A."/>
            <person name="Chen W.-J."/>
            <person name="Guiguen Y."/>
        </authorList>
    </citation>
    <scope>NUCLEOTIDE SEQUENCE</scope>
    <source>
        <tissue evidence="2">Blood</tissue>
    </source>
</reference>
<comment type="caution">
    <text evidence="2">The sequence shown here is derived from an EMBL/GenBank/DDBJ whole genome shotgun (WGS) entry which is preliminary data.</text>
</comment>
<evidence type="ECO:0008006" key="4">
    <source>
        <dbReference type="Google" id="ProtNLM"/>
    </source>
</evidence>
<name>A0A8T3CY35_9TELE</name>
<dbReference type="OrthoDB" id="8926847at2759"/>
<accession>A0A8T3CY35</accession>
<dbReference type="AlphaFoldDB" id="A0A8T3CY35"/>
<evidence type="ECO:0000313" key="3">
    <source>
        <dbReference type="Proteomes" id="UP000829720"/>
    </source>
</evidence>
<protein>
    <recommendedName>
        <fullName evidence="4">Secretory calcium-binding phosphoprotein 5</fullName>
    </recommendedName>
</protein>
<evidence type="ECO:0000313" key="2">
    <source>
        <dbReference type="EMBL" id="KAI1887535.1"/>
    </source>
</evidence>